<feature type="compositionally biased region" description="Basic residues" evidence="1">
    <location>
        <begin position="596"/>
        <end position="609"/>
    </location>
</feature>
<feature type="region of interest" description="Disordered" evidence="1">
    <location>
        <begin position="865"/>
        <end position="891"/>
    </location>
</feature>
<dbReference type="RefSeq" id="XP_040771001.1">
    <property type="nucleotide sequence ID" value="XM_040925836.1"/>
</dbReference>
<feature type="compositionally biased region" description="Basic and acidic residues" evidence="1">
    <location>
        <begin position="27"/>
        <end position="38"/>
    </location>
</feature>
<feature type="compositionally biased region" description="Low complexity" evidence="1">
    <location>
        <begin position="682"/>
        <end position="692"/>
    </location>
</feature>
<feature type="compositionally biased region" description="Low complexity" evidence="1">
    <location>
        <begin position="700"/>
        <end position="728"/>
    </location>
</feature>
<dbReference type="SUPFAM" id="SSF81995">
    <property type="entry name" value="beta-sandwich domain of Sec23/24"/>
    <property type="match status" value="1"/>
</dbReference>
<evidence type="ECO:0000256" key="1">
    <source>
        <dbReference type="SAM" id="MobiDB-lite"/>
    </source>
</evidence>
<dbReference type="OrthoDB" id="5422841at2759"/>
<feature type="region of interest" description="Disordered" evidence="1">
    <location>
        <begin position="1"/>
        <end position="39"/>
    </location>
</feature>
<protein>
    <submittedName>
        <fullName evidence="2">Uncharacterized protein</fullName>
    </submittedName>
</protein>
<name>A0A9P5CJA3_CRYP1</name>
<proteinExistence type="predicted"/>
<keyword evidence="3" id="KW-1185">Reference proteome</keyword>
<feature type="region of interest" description="Disordered" evidence="1">
    <location>
        <begin position="566"/>
        <end position="845"/>
    </location>
</feature>
<evidence type="ECO:0000313" key="2">
    <source>
        <dbReference type="EMBL" id="KAF3760022.1"/>
    </source>
</evidence>
<gene>
    <name evidence="2" type="ORF">M406DRAFT_75389</name>
</gene>
<feature type="region of interest" description="Disordered" evidence="1">
    <location>
        <begin position="311"/>
        <end position="351"/>
    </location>
</feature>
<sequence>MFRPQLDPAMPSNPQPNPGSSTVPSLDKGKGPERDFPPRNHILNLTNYWWGDHAWQRSTFGAPVNYRIRTPGDTYLLPCPEFGICIEDYKNILLKYAEIFTNNESLAAHLGVNMSEPVLSRNIDQFFHGPIITGESYTFVGYPKPPVTWLDIVQYFRCNPDGYRLVSDLDGQRVCKFMLKNMEVTITEEDCRTANSGILEQNGLSPVLPLDDDEAKEIYIIGFVRQLCKLVKDPKGEVDDFAFLISIHYSLRQQGLIRRRALLRCPRPGTVDMALAEKLEKEQKKLVRDELNKAYDLNVQVCKQAIANTMSKPRLRPAGPESRLMGPPPRPEVRPEVPPALPRPQRPLPGTLPISFLVDGGKDIWEGDEEKQGRSQDHPAQEQELDLAELEQRISEYIVQMPPLLNTASEQEELFQPQAVPAQFWRRNGPPFSSVPQQQYWTNSPQQQQLFQPTHHQGVLPTLEQQNFSPDFPPQFPQHAFRPPPQQPFLPRVEGPMILPAPLLQQPIHPATCYAPRASTPLQQEDLPVLPALQLQNALPPSPQQHQVLPSLQEQELLRAHLGREDTARQQRHTIQLVGQQQQQQQQQISPVSQRQGKKKTTKNKKKVRIVAPTDQPQQLEQQQQQQQKHATQPLDRRNDTFQPAEQQQQLPLHSWQQEQKKAKRRNVRVVAPTDQPEKSEQQQLVPTPQQQHAIQPFDQQQNAYGQAQQQQQFLPFSQQEQQQQQQQQPPPSWPPQRAQDLPSTARRRLATPTRTSRALGILSSLTTLSAGRNRKRSMRQEALPSCEVRHRAGSEGEGSGPQPAESSTAAHAMEETHGHDSSSSSSSSSNNNNNNNRGVGQYGHDEHMLTRPSVQALDSSFIPHISSQSGAYDPRTPSPETAANLSRMAFAGLSQSMTSLNMSPPSHQ</sequence>
<feature type="compositionally biased region" description="Low complexity" evidence="1">
    <location>
        <begin position="646"/>
        <end position="658"/>
    </location>
</feature>
<dbReference type="GeneID" id="63842965"/>
<reference evidence="2" key="1">
    <citation type="journal article" date="2020" name="Phytopathology">
        <title>Genome sequence of the chestnut blight fungus Cryphonectria parasitica EP155: A fundamental resource for an archetypical invasive plant pathogen.</title>
        <authorList>
            <person name="Crouch J.A."/>
            <person name="Dawe A."/>
            <person name="Aerts A."/>
            <person name="Barry K."/>
            <person name="Churchill A.C.L."/>
            <person name="Grimwood J."/>
            <person name="Hillman B."/>
            <person name="Milgroom M.G."/>
            <person name="Pangilinan J."/>
            <person name="Smith M."/>
            <person name="Salamov A."/>
            <person name="Schmutz J."/>
            <person name="Yadav J."/>
            <person name="Grigoriev I.V."/>
            <person name="Nuss D."/>
        </authorList>
    </citation>
    <scope>NUCLEOTIDE SEQUENCE</scope>
    <source>
        <strain evidence="2">EP155</strain>
    </source>
</reference>
<comment type="caution">
    <text evidence="2">The sequence shown here is derived from an EMBL/GenBank/DDBJ whole genome shotgun (WGS) entry which is preliminary data.</text>
</comment>
<evidence type="ECO:0000313" key="3">
    <source>
        <dbReference type="Proteomes" id="UP000803844"/>
    </source>
</evidence>
<dbReference type="AlphaFoldDB" id="A0A9P5CJA3"/>
<dbReference type="EMBL" id="MU032354">
    <property type="protein sequence ID" value="KAF3760022.1"/>
    <property type="molecule type" value="Genomic_DNA"/>
</dbReference>
<dbReference type="Proteomes" id="UP000803844">
    <property type="component" value="Unassembled WGS sequence"/>
</dbReference>
<organism evidence="2 3">
    <name type="scientific">Cryphonectria parasitica (strain ATCC 38755 / EP155)</name>
    <dbReference type="NCBI Taxonomy" id="660469"/>
    <lineage>
        <taxon>Eukaryota</taxon>
        <taxon>Fungi</taxon>
        <taxon>Dikarya</taxon>
        <taxon>Ascomycota</taxon>
        <taxon>Pezizomycotina</taxon>
        <taxon>Sordariomycetes</taxon>
        <taxon>Sordariomycetidae</taxon>
        <taxon>Diaporthales</taxon>
        <taxon>Cryphonectriaceae</taxon>
        <taxon>Cryphonectria-Endothia species complex</taxon>
        <taxon>Cryphonectria</taxon>
    </lineage>
</organism>
<feature type="compositionally biased region" description="Low complexity" evidence="1">
    <location>
        <begin position="616"/>
        <end position="628"/>
    </location>
</feature>
<feature type="compositionally biased region" description="Low complexity" evidence="1">
    <location>
        <begin position="736"/>
        <end position="760"/>
    </location>
</feature>
<accession>A0A9P5CJA3</accession>
<feature type="compositionally biased region" description="Low complexity" evidence="1">
    <location>
        <begin position="822"/>
        <end position="837"/>
    </location>
</feature>
<feature type="compositionally biased region" description="Pro residues" evidence="1">
    <location>
        <begin position="326"/>
        <end position="347"/>
    </location>
</feature>